<dbReference type="AlphaFoldDB" id="A0A2H6KEZ4"/>
<dbReference type="GeneID" id="39875340"/>
<keyword evidence="2" id="KW-1133">Transmembrane helix</keyword>
<gene>
    <name evidence="3" type="ORF">BOVATA_030630</name>
</gene>
<keyword evidence="2" id="KW-0812">Transmembrane</keyword>
<reference evidence="3 4" key="1">
    <citation type="journal article" date="2017" name="BMC Genomics">
        <title>Whole-genome assembly of Babesia ovata and comparative genomics between closely related pathogens.</title>
        <authorList>
            <person name="Yamagishi J."/>
            <person name="Asada M."/>
            <person name="Hakimi H."/>
            <person name="Tanaka T.Q."/>
            <person name="Sugimoto C."/>
            <person name="Kawazu S."/>
        </authorList>
    </citation>
    <scope>NUCLEOTIDE SEQUENCE [LARGE SCALE GENOMIC DNA]</scope>
    <source>
        <strain evidence="3 4">Miyake</strain>
    </source>
</reference>
<evidence type="ECO:0000313" key="4">
    <source>
        <dbReference type="Proteomes" id="UP000236319"/>
    </source>
</evidence>
<evidence type="ECO:0000256" key="2">
    <source>
        <dbReference type="SAM" id="Phobius"/>
    </source>
</evidence>
<dbReference type="RefSeq" id="XP_028867813.1">
    <property type="nucleotide sequence ID" value="XM_029011980.1"/>
</dbReference>
<feature type="region of interest" description="Disordered" evidence="1">
    <location>
        <begin position="1"/>
        <end position="42"/>
    </location>
</feature>
<sequence length="389" mass="43600">MASQGDGREMKASPGDPSRDLEKSVSTYPDKDGEDDRRTDKLEQMKEWKNRFDEFMTYTQTVLNDVLGDTRPDATSELNSRPGKSPRGNGGSRCSPQQHTLGADSPLIQNSSQTAQIIDGGPKCACKSPNITKVEKMVYHSLTEPPRNVKECMDWLIALKGKDGEKNLKALGEAVYKFLADKPVGKMQVPALENVKLISKEFLQQEGLKHRWPVNIMLEKFNRPIDKNPKKTGNVIKGLEESDYKNVVKTRGVKPKDIAENLDDVVTGCEKFLKCIQNPGQYKSAYCPGATWDASCAKDAEACAVIFVGIAPMLYAGLSAFFSAWRYAFFRCPPFIAYNRMREMLKVLGFVEPECRASPRTSDVDSALSRLKDHELYTVYDLSGFWAFY</sequence>
<accession>A0A2H6KEZ4</accession>
<dbReference type="Proteomes" id="UP000236319">
    <property type="component" value="Unassembled WGS sequence"/>
</dbReference>
<feature type="transmembrane region" description="Helical" evidence="2">
    <location>
        <begin position="304"/>
        <end position="325"/>
    </location>
</feature>
<dbReference type="VEuPathDB" id="PiroplasmaDB:BOVATA_030630"/>
<protein>
    <submittedName>
        <fullName evidence="3">Uncharacterized protein</fullName>
    </submittedName>
</protein>
<comment type="caution">
    <text evidence="3">The sequence shown here is derived from an EMBL/GenBank/DDBJ whole genome shotgun (WGS) entry which is preliminary data.</text>
</comment>
<name>A0A2H6KEZ4_9APIC</name>
<evidence type="ECO:0000256" key="1">
    <source>
        <dbReference type="SAM" id="MobiDB-lite"/>
    </source>
</evidence>
<proteinExistence type="predicted"/>
<keyword evidence="2" id="KW-0472">Membrane</keyword>
<dbReference type="EMBL" id="BDSA01000003">
    <property type="protein sequence ID" value="GBE61570.1"/>
    <property type="molecule type" value="Genomic_DNA"/>
</dbReference>
<feature type="region of interest" description="Disordered" evidence="1">
    <location>
        <begin position="67"/>
        <end position="105"/>
    </location>
</feature>
<keyword evidence="4" id="KW-1185">Reference proteome</keyword>
<organism evidence="3 4">
    <name type="scientific">Babesia ovata</name>
    <dbReference type="NCBI Taxonomy" id="189622"/>
    <lineage>
        <taxon>Eukaryota</taxon>
        <taxon>Sar</taxon>
        <taxon>Alveolata</taxon>
        <taxon>Apicomplexa</taxon>
        <taxon>Aconoidasida</taxon>
        <taxon>Piroplasmida</taxon>
        <taxon>Babesiidae</taxon>
        <taxon>Babesia</taxon>
    </lineage>
</organism>
<evidence type="ECO:0000313" key="3">
    <source>
        <dbReference type="EMBL" id="GBE61570.1"/>
    </source>
</evidence>